<dbReference type="Pfam" id="PF00072">
    <property type="entry name" value="Response_reg"/>
    <property type="match status" value="1"/>
</dbReference>
<dbReference type="Gene3D" id="1.10.10.10">
    <property type="entry name" value="Winged helix-like DNA-binding domain superfamily/Winged helix DNA-binding domain"/>
    <property type="match status" value="1"/>
</dbReference>
<dbReference type="PANTHER" id="PTHR48111:SF76">
    <property type="entry name" value="TWO-COMPONENT RESPONSE REGULATOR"/>
    <property type="match status" value="1"/>
</dbReference>
<keyword evidence="11" id="KW-1185">Reference proteome</keyword>
<dbReference type="PANTHER" id="PTHR48111">
    <property type="entry name" value="REGULATOR OF RPOS"/>
    <property type="match status" value="1"/>
</dbReference>
<dbReference type="InterPro" id="IPR001867">
    <property type="entry name" value="OmpR/PhoB-type_DNA-bd"/>
</dbReference>
<dbReference type="SUPFAM" id="SSF52172">
    <property type="entry name" value="CheY-like"/>
    <property type="match status" value="1"/>
</dbReference>
<proteinExistence type="predicted"/>
<evidence type="ECO:0000256" key="5">
    <source>
        <dbReference type="ARBA" id="ARBA00023163"/>
    </source>
</evidence>
<accession>A0A934IGH8</accession>
<keyword evidence="2" id="KW-0902">Two-component regulatory system</keyword>
<dbReference type="EMBL" id="JAEKJA010000001">
    <property type="protein sequence ID" value="MBJ3774556.1"/>
    <property type="molecule type" value="Genomic_DNA"/>
</dbReference>
<feature type="DNA-binding region" description="OmpR/PhoB-type" evidence="7">
    <location>
        <begin position="125"/>
        <end position="223"/>
    </location>
</feature>
<dbReference type="GO" id="GO:0032993">
    <property type="term" value="C:protein-DNA complex"/>
    <property type="evidence" value="ECO:0007669"/>
    <property type="project" value="TreeGrafter"/>
</dbReference>
<dbReference type="Gene3D" id="6.10.250.690">
    <property type="match status" value="1"/>
</dbReference>
<dbReference type="Proteomes" id="UP000609531">
    <property type="component" value="Unassembled WGS sequence"/>
</dbReference>
<dbReference type="GO" id="GO:0006355">
    <property type="term" value="P:regulation of DNA-templated transcription"/>
    <property type="evidence" value="ECO:0007669"/>
    <property type="project" value="InterPro"/>
</dbReference>
<dbReference type="PROSITE" id="PS50110">
    <property type="entry name" value="RESPONSE_REGULATORY"/>
    <property type="match status" value="1"/>
</dbReference>
<dbReference type="Gene3D" id="3.40.50.2300">
    <property type="match status" value="1"/>
</dbReference>
<dbReference type="InterPro" id="IPR039420">
    <property type="entry name" value="WalR-like"/>
</dbReference>
<dbReference type="SMART" id="SM00862">
    <property type="entry name" value="Trans_reg_C"/>
    <property type="match status" value="1"/>
</dbReference>
<evidence type="ECO:0000259" key="8">
    <source>
        <dbReference type="PROSITE" id="PS50110"/>
    </source>
</evidence>
<evidence type="ECO:0000313" key="10">
    <source>
        <dbReference type="EMBL" id="MBJ3774556.1"/>
    </source>
</evidence>
<dbReference type="RefSeq" id="WP_198880426.1">
    <property type="nucleotide sequence ID" value="NZ_JAEKJA010000001.1"/>
</dbReference>
<dbReference type="GO" id="GO:0005829">
    <property type="term" value="C:cytosol"/>
    <property type="evidence" value="ECO:0007669"/>
    <property type="project" value="TreeGrafter"/>
</dbReference>
<evidence type="ECO:0000259" key="9">
    <source>
        <dbReference type="PROSITE" id="PS51755"/>
    </source>
</evidence>
<evidence type="ECO:0000256" key="2">
    <source>
        <dbReference type="ARBA" id="ARBA00023012"/>
    </source>
</evidence>
<dbReference type="GO" id="GO:0000156">
    <property type="term" value="F:phosphorelay response regulator activity"/>
    <property type="evidence" value="ECO:0007669"/>
    <property type="project" value="TreeGrafter"/>
</dbReference>
<dbReference type="CDD" id="cd00383">
    <property type="entry name" value="trans_reg_C"/>
    <property type="match status" value="1"/>
</dbReference>
<evidence type="ECO:0000256" key="4">
    <source>
        <dbReference type="ARBA" id="ARBA00023125"/>
    </source>
</evidence>
<dbReference type="PROSITE" id="PS51755">
    <property type="entry name" value="OMPR_PHOB"/>
    <property type="match status" value="1"/>
</dbReference>
<dbReference type="InterPro" id="IPR036388">
    <property type="entry name" value="WH-like_DNA-bd_sf"/>
</dbReference>
<feature type="modified residue" description="4-aspartylphosphate" evidence="6">
    <location>
        <position position="51"/>
    </location>
</feature>
<comment type="caution">
    <text evidence="10">The sequence shown here is derived from an EMBL/GenBank/DDBJ whole genome shotgun (WGS) entry which is preliminary data.</text>
</comment>
<sequence>MRLLLVEDDRRVAAHIAKGLGEAGHTVDVVGDGREGLYRTAGESYDAVILDRMLPEVDGLTILRTMRAAGNTTPVVILSALGEVDERVTGLKAGGDDYLVKPFAMSELIARLEVQVRRTAPAGERMRLEFADLALDLATREARRGGRRIDLTPREFLILEYMMRHARQVVTRSMLLERVWNYQFDPQTNIIDQHMSRLRQKVDHLGERQLIQTVRGAGYALREED</sequence>
<dbReference type="FunFam" id="3.40.50.2300:FF:000002">
    <property type="entry name" value="DNA-binding response regulator PhoP"/>
    <property type="match status" value="1"/>
</dbReference>
<evidence type="ECO:0000313" key="11">
    <source>
        <dbReference type="Proteomes" id="UP000609531"/>
    </source>
</evidence>
<keyword evidence="5" id="KW-0804">Transcription</keyword>
<dbReference type="FunFam" id="1.10.10.10:FF:000005">
    <property type="entry name" value="Two-component system response regulator"/>
    <property type="match status" value="1"/>
</dbReference>
<dbReference type="AlphaFoldDB" id="A0A934IGH8"/>
<keyword evidence="4 7" id="KW-0238">DNA-binding</keyword>
<name>A0A934IGH8_9HYPH</name>
<evidence type="ECO:0000256" key="6">
    <source>
        <dbReference type="PROSITE-ProRule" id="PRU00169"/>
    </source>
</evidence>
<reference evidence="10" key="1">
    <citation type="submission" date="2020-12" db="EMBL/GenBank/DDBJ databases">
        <title>Bacterial taxonomy.</title>
        <authorList>
            <person name="Pan X."/>
        </authorList>
    </citation>
    <scope>NUCLEOTIDE SEQUENCE</scope>
    <source>
        <strain evidence="10">B2012</strain>
    </source>
</reference>
<dbReference type="Pfam" id="PF00486">
    <property type="entry name" value="Trans_reg_C"/>
    <property type="match status" value="1"/>
</dbReference>
<dbReference type="SMART" id="SM00448">
    <property type="entry name" value="REC"/>
    <property type="match status" value="1"/>
</dbReference>
<evidence type="ECO:0000256" key="1">
    <source>
        <dbReference type="ARBA" id="ARBA00022553"/>
    </source>
</evidence>
<keyword evidence="3" id="KW-0805">Transcription regulation</keyword>
<dbReference type="CDD" id="cd19935">
    <property type="entry name" value="REC_OmpR_CusR-like"/>
    <property type="match status" value="1"/>
</dbReference>
<feature type="domain" description="OmpR/PhoB-type" evidence="9">
    <location>
        <begin position="125"/>
        <end position="223"/>
    </location>
</feature>
<organism evidence="10 11">
    <name type="scientific">Acuticoccus mangrovi</name>
    <dbReference type="NCBI Taxonomy" id="2796142"/>
    <lineage>
        <taxon>Bacteria</taxon>
        <taxon>Pseudomonadati</taxon>
        <taxon>Pseudomonadota</taxon>
        <taxon>Alphaproteobacteria</taxon>
        <taxon>Hyphomicrobiales</taxon>
        <taxon>Amorphaceae</taxon>
        <taxon>Acuticoccus</taxon>
    </lineage>
</organism>
<evidence type="ECO:0000256" key="7">
    <source>
        <dbReference type="PROSITE-ProRule" id="PRU01091"/>
    </source>
</evidence>
<gene>
    <name evidence="10" type="ORF">JCR33_02590</name>
</gene>
<protein>
    <submittedName>
        <fullName evidence="10">Response regulator transcription factor</fullName>
    </submittedName>
</protein>
<evidence type="ECO:0000256" key="3">
    <source>
        <dbReference type="ARBA" id="ARBA00023015"/>
    </source>
</evidence>
<feature type="domain" description="Response regulatory" evidence="8">
    <location>
        <begin position="2"/>
        <end position="116"/>
    </location>
</feature>
<dbReference type="GO" id="GO:0000976">
    <property type="term" value="F:transcription cis-regulatory region binding"/>
    <property type="evidence" value="ECO:0007669"/>
    <property type="project" value="TreeGrafter"/>
</dbReference>
<dbReference type="InterPro" id="IPR001789">
    <property type="entry name" value="Sig_transdc_resp-reg_receiver"/>
</dbReference>
<keyword evidence="1 6" id="KW-0597">Phosphoprotein</keyword>
<dbReference type="InterPro" id="IPR011006">
    <property type="entry name" value="CheY-like_superfamily"/>
</dbReference>